<evidence type="ECO:0000256" key="2">
    <source>
        <dbReference type="ARBA" id="ARBA00013457"/>
    </source>
</evidence>
<name>A0A1U7M467_TISCR</name>
<comment type="caution">
    <text evidence="6">The sequence shown here is derived from an EMBL/GenBank/DDBJ whole genome shotgun (WGS) entry which is preliminary data.</text>
</comment>
<dbReference type="RefSeq" id="WP_075727413.1">
    <property type="nucleotide sequence ID" value="NZ_LTDM01000043.1"/>
</dbReference>
<keyword evidence="6" id="KW-0503">Monooxygenase</keyword>
<sequence>MNLPTLSIGSKQASVPIIQGGMGVGVSLSSLASAVANEGGIGIISAVQIGFKEDDFDKNTNKANIRALKREIRKARELSPNGIIGVNIMVAINNYSEMVLTAVEEGIDLIISGAGFPKELPALVEGTDVKIAPIVSSPKAAAVITKLWMRRYEYLPDLMIVEGPDAGGHLGFSLDELEGDSYPDLEEIIEGVIETIKPFEEKKGKKIPIIAAGGIFDGKDIARFLKLGASGVQMGTRFVATNECDASIEYKNAYINAKKEDIDYILSPVGMPGQAIINPFMKKVALEREKVTKCYNCLTPCNPKTTQYCISQALINSVNGNIDNGLIFIGKQGYRLEKIVSVKSLIEELVAEVKRS</sequence>
<keyword evidence="4" id="KW-0288">FMN</keyword>
<keyword evidence="7" id="KW-1185">Reference proteome</keyword>
<comment type="function">
    <text evidence="1">Nitronate monooxygenase that uses molecular oxygen to catalyze the oxidative denitrification of alkyl nitronates. Acts on propionate 3-nitronate (P3N), the presumed physiological substrate. Probably functions in the detoxification of P3N, a metabolic poison produced by plants and fungi as a defense mechanism.</text>
</comment>
<dbReference type="GO" id="GO:0018580">
    <property type="term" value="F:nitronate monooxygenase activity"/>
    <property type="evidence" value="ECO:0007669"/>
    <property type="project" value="InterPro"/>
</dbReference>
<protein>
    <recommendedName>
        <fullName evidence="2">Probable nitronate monooxygenase</fullName>
    </recommendedName>
</protein>
<dbReference type="PANTHER" id="PTHR32332">
    <property type="entry name" value="2-NITROPROPANE DIOXYGENASE"/>
    <property type="match status" value="1"/>
</dbReference>
<reference evidence="6 7" key="1">
    <citation type="submission" date="2016-02" db="EMBL/GenBank/DDBJ databases">
        <title>Genome sequence of Tissierella creatinophila DSM 6911.</title>
        <authorList>
            <person name="Poehlein A."/>
            <person name="Daniel R."/>
        </authorList>
    </citation>
    <scope>NUCLEOTIDE SEQUENCE [LARGE SCALE GENOMIC DNA]</scope>
    <source>
        <strain evidence="6 7">DSM 6911</strain>
    </source>
</reference>
<evidence type="ECO:0000256" key="4">
    <source>
        <dbReference type="ARBA" id="ARBA00022643"/>
    </source>
</evidence>
<accession>A0A1U7M467</accession>
<dbReference type="CDD" id="cd04730">
    <property type="entry name" value="NPD_like"/>
    <property type="match status" value="1"/>
</dbReference>
<dbReference type="EMBL" id="LTDM01000043">
    <property type="protein sequence ID" value="OLS02075.1"/>
    <property type="molecule type" value="Genomic_DNA"/>
</dbReference>
<dbReference type="PANTHER" id="PTHR32332:SF18">
    <property type="entry name" value="2-NITROPROPANE DIOXYGENASE"/>
    <property type="match status" value="1"/>
</dbReference>
<evidence type="ECO:0000313" key="7">
    <source>
        <dbReference type="Proteomes" id="UP000186112"/>
    </source>
</evidence>
<dbReference type="Pfam" id="PF03060">
    <property type="entry name" value="NMO"/>
    <property type="match status" value="1"/>
</dbReference>
<evidence type="ECO:0000256" key="3">
    <source>
        <dbReference type="ARBA" id="ARBA00022630"/>
    </source>
</evidence>
<organism evidence="6 7">
    <name type="scientific">Tissierella creatinophila DSM 6911</name>
    <dbReference type="NCBI Taxonomy" id="1123403"/>
    <lineage>
        <taxon>Bacteria</taxon>
        <taxon>Bacillati</taxon>
        <taxon>Bacillota</taxon>
        <taxon>Tissierellia</taxon>
        <taxon>Tissierellales</taxon>
        <taxon>Tissierellaceae</taxon>
        <taxon>Tissierella</taxon>
    </lineage>
</organism>
<evidence type="ECO:0000313" key="6">
    <source>
        <dbReference type="EMBL" id="OLS02075.1"/>
    </source>
</evidence>
<gene>
    <name evidence="6" type="ORF">TICRE_18930</name>
</gene>
<proteinExistence type="predicted"/>
<keyword evidence="5 6" id="KW-0560">Oxidoreductase</keyword>
<dbReference type="Gene3D" id="3.20.20.70">
    <property type="entry name" value="Aldolase class I"/>
    <property type="match status" value="1"/>
</dbReference>
<dbReference type="InterPro" id="IPR004136">
    <property type="entry name" value="NMO"/>
</dbReference>
<dbReference type="OrthoDB" id="9778912at2"/>
<dbReference type="Proteomes" id="UP000186112">
    <property type="component" value="Unassembled WGS sequence"/>
</dbReference>
<dbReference type="InterPro" id="IPR013785">
    <property type="entry name" value="Aldolase_TIM"/>
</dbReference>
<dbReference type="AlphaFoldDB" id="A0A1U7M467"/>
<dbReference type="SUPFAM" id="SSF51412">
    <property type="entry name" value="Inosine monophosphate dehydrogenase (IMPDH)"/>
    <property type="match status" value="1"/>
</dbReference>
<evidence type="ECO:0000256" key="5">
    <source>
        <dbReference type="ARBA" id="ARBA00023002"/>
    </source>
</evidence>
<evidence type="ECO:0000256" key="1">
    <source>
        <dbReference type="ARBA" id="ARBA00003535"/>
    </source>
</evidence>
<keyword evidence="3" id="KW-0285">Flavoprotein</keyword>